<dbReference type="GO" id="GO:0003677">
    <property type="term" value="F:DNA binding"/>
    <property type="evidence" value="ECO:0007669"/>
    <property type="project" value="UniProtKB-KW"/>
</dbReference>
<evidence type="ECO:0000256" key="1">
    <source>
        <dbReference type="ARBA" id="ARBA00023015"/>
    </source>
</evidence>
<dbReference type="Gene3D" id="1.10.260.40">
    <property type="entry name" value="lambda repressor-like DNA-binding domains"/>
    <property type="match status" value="1"/>
</dbReference>
<evidence type="ECO:0000313" key="6">
    <source>
        <dbReference type="Proteomes" id="UP001241072"/>
    </source>
</evidence>
<keyword evidence="1" id="KW-0805">Transcription regulation</keyword>
<dbReference type="Pfam" id="PF00356">
    <property type="entry name" value="LacI"/>
    <property type="match status" value="1"/>
</dbReference>
<evidence type="ECO:0000256" key="3">
    <source>
        <dbReference type="ARBA" id="ARBA00023163"/>
    </source>
</evidence>
<keyword evidence="6" id="KW-1185">Reference proteome</keyword>
<gene>
    <name evidence="5" type="ORF">Q5716_04895</name>
</gene>
<evidence type="ECO:0000256" key="2">
    <source>
        <dbReference type="ARBA" id="ARBA00023125"/>
    </source>
</evidence>
<dbReference type="PANTHER" id="PTHR30146">
    <property type="entry name" value="LACI-RELATED TRANSCRIPTIONAL REPRESSOR"/>
    <property type="match status" value="1"/>
</dbReference>
<organism evidence="5 6">
    <name type="scientific">Antiquaquibacter soli</name>
    <dbReference type="NCBI Taxonomy" id="3064523"/>
    <lineage>
        <taxon>Bacteria</taxon>
        <taxon>Bacillati</taxon>
        <taxon>Actinomycetota</taxon>
        <taxon>Actinomycetes</taxon>
        <taxon>Micrococcales</taxon>
        <taxon>Microbacteriaceae</taxon>
        <taxon>Antiquaquibacter</taxon>
    </lineage>
</organism>
<proteinExistence type="predicted"/>
<sequence>MEEPRAVTIHDVATRAGVAVSSVSRALSSHPDVSPAMKAKVFAAAEELGYTPDPGAQSLRSGFTRTIGFVVRDFANPFFGDIIHGVEEALNDAGYTLLVTNSSGDPGREVDRLTLLRQRKVDALLLSSISEASTRTSKAVAGFTRPVVLIDRDPRKLKAGSVLLDHAQGVRDATADLIALGHRRIAMITGSTAIRPTRERLRGYTEAFEAAGIPIDEALQAPGAFSAAFARETTERLLALPPAERPTAIVAGGVQTTIGVLEAFSELGLRPGDDVSLVVCDDLPWLRVMRPRLSVVTRDAEEMGRQAAGLALELIKGGEPRSVTLPTAYEVRETSRPVSV</sequence>
<dbReference type="Proteomes" id="UP001241072">
    <property type="component" value="Unassembled WGS sequence"/>
</dbReference>
<name>A0ABT9BP41_9MICO</name>
<reference evidence="5 6" key="1">
    <citation type="submission" date="2023-07" db="EMBL/GenBank/DDBJ databases">
        <title>Protaetiibacter sp. nov WY-16 isolated from soil.</title>
        <authorList>
            <person name="Liu B."/>
            <person name="Wan Y."/>
        </authorList>
    </citation>
    <scope>NUCLEOTIDE SEQUENCE [LARGE SCALE GENOMIC DNA]</scope>
    <source>
        <strain evidence="5 6">WY-16</strain>
    </source>
</reference>
<dbReference type="Pfam" id="PF13377">
    <property type="entry name" value="Peripla_BP_3"/>
    <property type="match status" value="1"/>
</dbReference>
<dbReference type="SUPFAM" id="SSF53822">
    <property type="entry name" value="Periplasmic binding protein-like I"/>
    <property type="match status" value="1"/>
</dbReference>
<evidence type="ECO:0000259" key="4">
    <source>
        <dbReference type="PROSITE" id="PS50932"/>
    </source>
</evidence>
<keyword evidence="3" id="KW-0804">Transcription</keyword>
<evidence type="ECO:0000313" key="5">
    <source>
        <dbReference type="EMBL" id="MDO7881561.1"/>
    </source>
</evidence>
<comment type="caution">
    <text evidence="5">The sequence shown here is derived from an EMBL/GenBank/DDBJ whole genome shotgun (WGS) entry which is preliminary data.</text>
</comment>
<dbReference type="InterPro" id="IPR046335">
    <property type="entry name" value="LacI/GalR-like_sensor"/>
</dbReference>
<dbReference type="PANTHER" id="PTHR30146:SF109">
    <property type="entry name" value="HTH-TYPE TRANSCRIPTIONAL REGULATOR GALS"/>
    <property type="match status" value="1"/>
</dbReference>
<dbReference type="CDD" id="cd06267">
    <property type="entry name" value="PBP1_LacI_sugar_binding-like"/>
    <property type="match status" value="1"/>
</dbReference>
<keyword evidence="2 5" id="KW-0238">DNA-binding</keyword>
<dbReference type="RefSeq" id="WP_305001969.1">
    <property type="nucleotide sequence ID" value="NZ_JAUQUB010000001.1"/>
</dbReference>
<dbReference type="SMART" id="SM00354">
    <property type="entry name" value="HTH_LACI"/>
    <property type="match status" value="1"/>
</dbReference>
<dbReference type="Gene3D" id="3.40.50.2300">
    <property type="match status" value="2"/>
</dbReference>
<dbReference type="InterPro" id="IPR000843">
    <property type="entry name" value="HTH_LacI"/>
</dbReference>
<dbReference type="CDD" id="cd01392">
    <property type="entry name" value="HTH_LacI"/>
    <property type="match status" value="1"/>
</dbReference>
<dbReference type="InterPro" id="IPR028082">
    <property type="entry name" value="Peripla_BP_I"/>
</dbReference>
<dbReference type="InterPro" id="IPR010982">
    <property type="entry name" value="Lambda_DNA-bd_dom_sf"/>
</dbReference>
<accession>A0ABT9BP41</accession>
<dbReference type="PROSITE" id="PS50932">
    <property type="entry name" value="HTH_LACI_2"/>
    <property type="match status" value="1"/>
</dbReference>
<feature type="domain" description="HTH lacI-type" evidence="4">
    <location>
        <begin position="7"/>
        <end position="61"/>
    </location>
</feature>
<dbReference type="SUPFAM" id="SSF47413">
    <property type="entry name" value="lambda repressor-like DNA-binding domains"/>
    <property type="match status" value="1"/>
</dbReference>
<protein>
    <submittedName>
        <fullName evidence="5">LacI family DNA-binding transcriptional regulator</fullName>
    </submittedName>
</protein>
<dbReference type="EMBL" id="JAUQUB010000001">
    <property type="protein sequence ID" value="MDO7881561.1"/>
    <property type="molecule type" value="Genomic_DNA"/>
</dbReference>